<accession>A0A4R1N2A9</accession>
<dbReference type="InterPro" id="IPR012863">
    <property type="entry name" value="DUF1636"/>
</dbReference>
<dbReference type="EMBL" id="SMGR01000003">
    <property type="protein sequence ID" value="TCL00520.1"/>
    <property type="molecule type" value="Genomic_DNA"/>
</dbReference>
<comment type="caution">
    <text evidence="1">The sequence shown here is derived from an EMBL/GenBank/DDBJ whole genome shotgun (WGS) entry which is preliminary data.</text>
</comment>
<evidence type="ECO:0000313" key="1">
    <source>
        <dbReference type="EMBL" id="TCL00520.1"/>
    </source>
</evidence>
<dbReference type="Proteomes" id="UP000295673">
    <property type="component" value="Unassembled WGS sequence"/>
</dbReference>
<organism evidence="1 2">
    <name type="scientific">Shimia isoporae</name>
    <dbReference type="NCBI Taxonomy" id="647720"/>
    <lineage>
        <taxon>Bacteria</taxon>
        <taxon>Pseudomonadati</taxon>
        <taxon>Pseudomonadota</taxon>
        <taxon>Alphaproteobacteria</taxon>
        <taxon>Rhodobacterales</taxon>
        <taxon>Roseobacteraceae</taxon>
    </lineage>
</organism>
<name>A0A4R1N2A9_9RHOB</name>
<gene>
    <name evidence="1" type="ORF">BXY66_3163</name>
</gene>
<keyword evidence="2" id="KW-1185">Reference proteome</keyword>
<protein>
    <submittedName>
        <fullName evidence="1">Putative metal-binding protein</fullName>
    </submittedName>
</protein>
<dbReference type="AlphaFoldDB" id="A0A4R1N2A9"/>
<dbReference type="Pfam" id="PF07845">
    <property type="entry name" value="DUF1636"/>
    <property type="match status" value="1"/>
</dbReference>
<reference evidence="1 2" key="1">
    <citation type="submission" date="2019-03" db="EMBL/GenBank/DDBJ databases">
        <title>Genomic Encyclopedia of Archaeal and Bacterial Type Strains, Phase II (KMG-II): from individual species to whole genera.</title>
        <authorList>
            <person name="Goeker M."/>
        </authorList>
    </citation>
    <scope>NUCLEOTIDE SEQUENCE [LARGE SCALE GENOMIC DNA]</scope>
    <source>
        <strain evidence="1 2">DSM 26433</strain>
    </source>
</reference>
<proteinExistence type="predicted"/>
<evidence type="ECO:0000313" key="2">
    <source>
        <dbReference type="Proteomes" id="UP000295673"/>
    </source>
</evidence>
<sequence>MPLSSIAHWNDRAVTHTVFVCDTCCSENEHPSGGAFAAKLREAAQTNPALGDVAIRTVSCLNVCSEPVAIALRAPEKTAYLFAGIEPDSDLADTLALIGLYVEAADGDIPDARPAGRLRFCLKGRVPAL</sequence>